<evidence type="ECO:0000256" key="16">
    <source>
        <dbReference type="ARBA" id="ARBA00047640"/>
    </source>
</evidence>
<comment type="similarity">
    <text evidence="13">Belongs to the ABC transporter superfamily. Glutathione importer (TC 3.A.1.5.11) family.</text>
</comment>
<comment type="subcellular location">
    <subcellularLocation>
        <location evidence="1">Cell inner membrane</location>
        <topology evidence="1">Peripheral membrane protein</topology>
    </subcellularLocation>
</comment>
<evidence type="ECO:0000256" key="10">
    <source>
        <dbReference type="ARBA" id="ARBA00022967"/>
    </source>
</evidence>
<evidence type="ECO:0000256" key="12">
    <source>
        <dbReference type="ARBA" id="ARBA00037530"/>
    </source>
</evidence>
<evidence type="ECO:0000256" key="14">
    <source>
        <dbReference type="ARBA" id="ARBA00039050"/>
    </source>
</evidence>
<keyword evidence="19" id="KW-1185">Reference proteome</keyword>
<dbReference type="NCBIfam" id="TIGR01727">
    <property type="entry name" value="oligo_HPY"/>
    <property type="match status" value="1"/>
</dbReference>
<dbReference type="Proteomes" id="UP000237655">
    <property type="component" value="Plasmid p4"/>
</dbReference>
<dbReference type="InterPro" id="IPR050319">
    <property type="entry name" value="ABC_transp_ATP-bind"/>
</dbReference>
<evidence type="ECO:0000256" key="6">
    <source>
        <dbReference type="ARBA" id="ARBA00022737"/>
    </source>
</evidence>
<comment type="function">
    <text evidence="12">Part of the ABC transporter complex GsiABCD involved in glutathione import. Responsible for energy coupling to the transport system.</text>
</comment>
<protein>
    <recommendedName>
        <fullName evidence="15">Glutathione import ATP-binding protein GsiA</fullName>
        <ecNumber evidence="14">7.4.2.10</ecNumber>
    </recommendedName>
</protein>
<evidence type="ECO:0000256" key="11">
    <source>
        <dbReference type="ARBA" id="ARBA00023136"/>
    </source>
</evidence>
<comment type="catalytic activity">
    <reaction evidence="16">
        <text>glutathione(out) + ATP + H2O = glutathione(in) + ADP + phosphate + H(+)</text>
        <dbReference type="Rhea" id="RHEA:29791"/>
        <dbReference type="ChEBI" id="CHEBI:15377"/>
        <dbReference type="ChEBI" id="CHEBI:15378"/>
        <dbReference type="ChEBI" id="CHEBI:30616"/>
        <dbReference type="ChEBI" id="CHEBI:43474"/>
        <dbReference type="ChEBI" id="CHEBI:57925"/>
        <dbReference type="ChEBI" id="CHEBI:456216"/>
        <dbReference type="EC" id="7.4.2.10"/>
    </reaction>
</comment>
<dbReference type="SMART" id="SM00382">
    <property type="entry name" value="AAA"/>
    <property type="match status" value="1"/>
</dbReference>
<dbReference type="GO" id="GO:0015833">
    <property type="term" value="P:peptide transport"/>
    <property type="evidence" value="ECO:0007669"/>
    <property type="project" value="InterPro"/>
</dbReference>
<keyword evidence="3" id="KW-0813">Transport</keyword>
<evidence type="ECO:0000256" key="2">
    <source>
        <dbReference type="ARBA" id="ARBA00011469"/>
    </source>
</evidence>
<reference evidence="18 19" key="1">
    <citation type="submission" date="2019-09" db="EMBL/GenBank/DDBJ databases">
        <title>Novel bacterium SH-1.</title>
        <authorList>
            <person name="Kim Y.-S."/>
            <person name="Kim K.-H."/>
        </authorList>
    </citation>
    <scope>NUCLEOTIDE SEQUENCE [LARGE SCALE GENOMIC DNA]</scope>
    <source>
        <strain evidence="18 19">SH-1</strain>
        <plasmid evidence="18 19">p4</plasmid>
    </source>
</reference>
<dbReference type="InterPro" id="IPR003439">
    <property type="entry name" value="ABC_transporter-like_ATP-bd"/>
</dbReference>
<evidence type="ECO:0000256" key="15">
    <source>
        <dbReference type="ARBA" id="ARBA00041187"/>
    </source>
</evidence>
<gene>
    <name evidence="18" type="ORF">C6Y53_20785</name>
</gene>
<evidence type="ECO:0000256" key="1">
    <source>
        <dbReference type="ARBA" id="ARBA00004417"/>
    </source>
</evidence>
<evidence type="ECO:0000256" key="7">
    <source>
        <dbReference type="ARBA" id="ARBA00022741"/>
    </source>
</evidence>
<dbReference type="InterPro" id="IPR017871">
    <property type="entry name" value="ABC_transporter-like_CS"/>
</dbReference>
<dbReference type="KEGG" id="thas:C6Y53_20785"/>
<dbReference type="CDD" id="cd03257">
    <property type="entry name" value="ABC_NikE_OppD_transporters"/>
    <property type="match status" value="1"/>
</dbReference>
<evidence type="ECO:0000313" key="18">
    <source>
        <dbReference type="EMBL" id="QEP30637.1"/>
    </source>
</evidence>
<organism evidence="18 19">
    <name type="scientific">Pukyongiella litopenaei</name>
    <dbReference type="NCBI Taxonomy" id="2605946"/>
    <lineage>
        <taxon>Bacteria</taxon>
        <taxon>Pseudomonadati</taxon>
        <taxon>Pseudomonadota</taxon>
        <taxon>Alphaproteobacteria</taxon>
        <taxon>Rhodobacterales</taxon>
        <taxon>Paracoccaceae</taxon>
        <taxon>Pukyongiella</taxon>
    </lineage>
</organism>
<keyword evidence="11" id="KW-0472">Membrane</keyword>
<evidence type="ECO:0000259" key="17">
    <source>
        <dbReference type="SMART" id="SM00382"/>
    </source>
</evidence>
<dbReference type="GO" id="GO:0055085">
    <property type="term" value="P:transmembrane transport"/>
    <property type="evidence" value="ECO:0007669"/>
    <property type="project" value="UniProtKB-ARBA"/>
</dbReference>
<accession>A0A5C2H2F6</accession>
<dbReference type="EMBL" id="CP043622">
    <property type="protein sequence ID" value="QEP30637.1"/>
    <property type="molecule type" value="Genomic_DNA"/>
</dbReference>
<evidence type="ECO:0000256" key="5">
    <source>
        <dbReference type="ARBA" id="ARBA00022519"/>
    </source>
</evidence>
<evidence type="ECO:0000256" key="4">
    <source>
        <dbReference type="ARBA" id="ARBA00022475"/>
    </source>
</evidence>
<dbReference type="EC" id="7.4.2.10" evidence="14"/>
<name>A0A5C2H2F6_9RHOB</name>
<keyword evidence="6" id="KW-0677">Repeat</keyword>
<keyword evidence="9 18" id="KW-0067">ATP-binding</keyword>
<dbReference type="SUPFAM" id="SSF52540">
    <property type="entry name" value="P-loop containing nucleoside triphosphate hydrolases"/>
    <property type="match status" value="1"/>
</dbReference>
<evidence type="ECO:0000256" key="13">
    <source>
        <dbReference type="ARBA" id="ARBA00038416"/>
    </source>
</evidence>
<dbReference type="InterPro" id="IPR013563">
    <property type="entry name" value="Oligopep_ABC_C"/>
</dbReference>
<keyword evidence="5" id="KW-0997">Cell inner membrane</keyword>
<keyword evidence="7" id="KW-0547">Nucleotide-binding</keyword>
<dbReference type="GO" id="GO:0005886">
    <property type="term" value="C:plasma membrane"/>
    <property type="evidence" value="ECO:0007669"/>
    <property type="project" value="UniProtKB-SubCell"/>
</dbReference>
<dbReference type="GO" id="GO:0016887">
    <property type="term" value="F:ATP hydrolysis activity"/>
    <property type="evidence" value="ECO:0007669"/>
    <property type="project" value="InterPro"/>
</dbReference>
<dbReference type="RefSeq" id="WP_149615807.1">
    <property type="nucleotide sequence ID" value="NZ_CP043622.1"/>
</dbReference>
<evidence type="ECO:0000313" key="19">
    <source>
        <dbReference type="Proteomes" id="UP000237655"/>
    </source>
</evidence>
<keyword evidence="10" id="KW-1278">Translocase</keyword>
<geneLocation type="plasmid" evidence="18 19">
    <name>p4</name>
</geneLocation>
<evidence type="ECO:0000256" key="9">
    <source>
        <dbReference type="ARBA" id="ARBA00022840"/>
    </source>
</evidence>
<comment type="subunit">
    <text evidence="2">The complex is composed of two ATP-binding proteins (GsiA), two transmembrane proteins (GsiC and GsiD) and a solute-binding protein (GsiB).</text>
</comment>
<dbReference type="PROSITE" id="PS00211">
    <property type="entry name" value="ABC_TRANSPORTER_1"/>
    <property type="match status" value="1"/>
</dbReference>
<dbReference type="Pfam" id="PF00005">
    <property type="entry name" value="ABC_tran"/>
    <property type="match status" value="1"/>
</dbReference>
<dbReference type="GO" id="GO:0005524">
    <property type="term" value="F:ATP binding"/>
    <property type="evidence" value="ECO:0007669"/>
    <property type="project" value="UniProtKB-KW"/>
</dbReference>
<dbReference type="PANTHER" id="PTHR43776:SF15">
    <property type="entry name" value="GLUTATHIONE IMPORT ATP-BINDING PROTEIN GSIA"/>
    <property type="match status" value="1"/>
</dbReference>
<keyword evidence="4" id="KW-1003">Cell membrane</keyword>
<sequence>MPSDVVLEARDIERVFRTDASWFRGTRELHALRGVSVKLQRGGTLGIVGESGSGKSTLARILLGLDRPDAGEVFLDAKPVGQVGRIPFARRVQPVFQDPYSSLNPKRTVAETVAYPLVVHGVRSSAERERRTREILDRVGLTQRHAGSYPAQLSGGQRQRVAIARALILQPEVVICDEPTSALDVSIQAQVLNLLRELQSEMGVSYVLISHNLAVVENLATDLAIMYLGRIVESGPAERILRRPGHPYTSALLDSALTPARVGQLPDLELGIGAPDPMRRASGCAFEPRCMWHKTGACAKLAPPTRAIDGVEIECHHPLPPTESEDRKVIG</sequence>
<dbReference type="PANTHER" id="PTHR43776">
    <property type="entry name" value="TRANSPORT ATP-BINDING PROTEIN"/>
    <property type="match status" value="1"/>
</dbReference>
<dbReference type="InterPro" id="IPR027417">
    <property type="entry name" value="P-loop_NTPase"/>
</dbReference>
<dbReference type="InterPro" id="IPR003593">
    <property type="entry name" value="AAA+_ATPase"/>
</dbReference>
<evidence type="ECO:0000256" key="3">
    <source>
        <dbReference type="ARBA" id="ARBA00022448"/>
    </source>
</evidence>
<feature type="domain" description="AAA+ ATPase" evidence="17">
    <location>
        <begin position="41"/>
        <end position="238"/>
    </location>
</feature>
<dbReference type="AlphaFoldDB" id="A0A5C2H2F6"/>
<evidence type="ECO:0000256" key="8">
    <source>
        <dbReference type="ARBA" id="ARBA00022801"/>
    </source>
</evidence>
<keyword evidence="8" id="KW-0378">Hydrolase</keyword>
<dbReference type="Gene3D" id="3.40.50.300">
    <property type="entry name" value="P-loop containing nucleotide triphosphate hydrolases"/>
    <property type="match status" value="1"/>
</dbReference>
<keyword evidence="18" id="KW-0614">Plasmid</keyword>
<dbReference type="Pfam" id="PF08352">
    <property type="entry name" value="oligo_HPY"/>
    <property type="match status" value="1"/>
</dbReference>
<proteinExistence type="inferred from homology"/>